<evidence type="ECO:0000259" key="1">
    <source>
        <dbReference type="PROSITE" id="PS50994"/>
    </source>
</evidence>
<comment type="caution">
    <text evidence="2">The sequence shown here is derived from an EMBL/GenBank/DDBJ whole genome shotgun (WGS) entry which is preliminary data.</text>
</comment>
<accession>A0A5B6WI74</accession>
<dbReference type="PANTHER" id="PTHR47266">
    <property type="entry name" value="ENDONUCLEASE-RELATED"/>
    <property type="match status" value="1"/>
</dbReference>
<dbReference type="InterPro" id="IPR012337">
    <property type="entry name" value="RNaseH-like_sf"/>
</dbReference>
<evidence type="ECO:0000313" key="2">
    <source>
        <dbReference type="EMBL" id="KAA3480777.1"/>
    </source>
</evidence>
<dbReference type="SUPFAM" id="SSF53098">
    <property type="entry name" value="Ribonuclease H-like"/>
    <property type="match status" value="1"/>
</dbReference>
<dbReference type="EMBL" id="SMMG02000003">
    <property type="protein sequence ID" value="KAA3480777.1"/>
    <property type="molecule type" value="Genomic_DNA"/>
</dbReference>
<dbReference type="GO" id="GO:0003676">
    <property type="term" value="F:nucleic acid binding"/>
    <property type="evidence" value="ECO:0007669"/>
    <property type="project" value="InterPro"/>
</dbReference>
<dbReference type="InterPro" id="IPR036397">
    <property type="entry name" value="RNaseH_sf"/>
</dbReference>
<dbReference type="PROSITE" id="PS50994">
    <property type="entry name" value="INTEGRASE"/>
    <property type="match status" value="1"/>
</dbReference>
<dbReference type="GO" id="GO:0015074">
    <property type="term" value="P:DNA integration"/>
    <property type="evidence" value="ECO:0007669"/>
    <property type="project" value="InterPro"/>
</dbReference>
<dbReference type="OrthoDB" id="1723222at2759"/>
<evidence type="ECO:0000313" key="3">
    <source>
        <dbReference type="Proteomes" id="UP000325315"/>
    </source>
</evidence>
<dbReference type="Gene3D" id="3.30.420.10">
    <property type="entry name" value="Ribonuclease H-like superfamily/Ribonuclease H"/>
    <property type="match status" value="1"/>
</dbReference>
<sequence>MPIAFIKYLIDVKELSFFSPSFGNLYILVAINYISKWVEVVALRTNDAKLVIKFSHKNILTRFGTPQAIISDEGEIKQILEKVDYRTAFKTTLGMSPFKLVYGKPCHMPVELQHKAFWAIKS</sequence>
<dbReference type="InterPro" id="IPR052160">
    <property type="entry name" value="Gypsy_RT_Integrase-like"/>
</dbReference>
<protein>
    <recommendedName>
        <fullName evidence="1">Integrase catalytic domain-containing protein</fullName>
    </recommendedName>
</protein>
<dbReference type="InterPro" id="IPR001584">
    <property type="entry name" value="Integrase_cat-core"/>
</dbReference>
<feature type="domain" description="Integrase catalytic" evidence="1">
    <location>
        <begin position="1"/>
        <end position="122"/>
    </location>
</feature>
<reference evidence="3" key="1">
    <citation type="journal article" date="2019" name="Plant Biotechnol. J.">
        <title>Genome sequencing of the Australian wild diploid species Gossypium australe highlights disease resistance and delayed gland morphogenesis.</title>
        <authorList>
            <person name="Cai Y."/>
            <person name="Cai X."/>
            <person name="Wang Q."/>
            <person name="Wang P."/>
            <person name="Zhang Y."/>
            <person name="Cai C."/>
            <person name="Xu Y."/>
            <person name="Wang K."/>
            <person name="Zhou Z."/>
            <person name="Wang C."/>
            <person name="Geng S."/>
            <person name="Li B."/>
            <person name="Dong Q."/>
            <person name="Hou Y."/>
            <person name="Wang H."/>
            <person name="Ai P."/>
            <person name="Liu Z."/>
            <person name="Yi F."/>
            <person name="Sun M."/>
            <person name="An G."/>
            <person name="Cheng J."/>
            <person name="Zhang Y."/>
            <person name="Shi Q."/>
            <person name="Xie Y."/>
            <person name="Shi X."/>
            <person name="Chang Y."/>
            <person name="Huang F."/>
            <person name="Chen Y."/>
            <person name="Hong S."/>
            <person name="Mi L."/>
            <person name="Sun Q."/>
            <person name="Zhang L."/>
            <person name="Zhou B."/>
            <person name="Peng R."/>
            <person name="Zhang X."/>
            <person name="Liu F."/>
        </authorList>
    </citation>
    <scope>NUCLEOTIDE SEQUENCE [LARGE SCALE GENOMIC DNA]</scope>
    <source>
        <strain evidence="3">cv. PA1801</strain>
    </source>
</reference>
<keyword evidence="3" id="KW-1185">Reference proteome</keyword>
<organism evidence="2 3">
    <name type="scientific">Gossypium australe</name>
    <dbReference type="NCBI Taxonomy" id="47621"/>
    <lineage>
        <taxon>Eukaryota</taxon>
        <taxon>Viridiplantae</taxon>
        <taxon>Streptophyta</taxon>
        <taxon>Embryophyta</taxon>
        <taxon>Tracheophyta</taxon>
        <taxon>Spermatophyta</taxon>
        <taxon>Magnoliopsida</taxon>
        <taxon>eudicotyledons</taxon>
        <taxon>Gunneridae</taxon>
        <taxon>Pentapetalae</taxon>
        <taxon>rosids</taxon>
        <taxon>malvids</taxon>
        <taxon>Malvales</taxon>
        <taxon>Malvaceae</taxon>
        <taxon>Malvoideae</taxon>
        <taxon>Gossypium</taxon>
    </lineage>
</organism>
<gene>
    <name evidence="2" type="ORF">EPI10_021190</name>
</gene>
<dbReference type="AlphaFoldDB" id="A0A5B6WI74"/>
<proteinExistence type="predicted"/>
<dbReference type="Proteomes" id="UP000325315">
    <property type="component" value="Unassembled WGS sequence"/>
</dbReference>
<name>A0A5B6WI74_9ROSI</name>